<protein>
    <submittedName>
        <fullName evidence="8">DNA helicase II/ATP-dependent DNA helicase PcrA</fullName>
    </submittedName>
</protein>
<dbReference type="Pfam" id="PF00580">
    <property type="entry name" value="UvrD-helicase"/>
    <property type="match status" value="2"/>
</dbReference>
<accession>A0AA91GJG3</accession>
<dbReference type="SUPFAM" id="SSF52540">
    <property type="entry name" value="P-loop containing nucleoside triphosphate hydrolases"/>
    <property type="match status" value="1"/>
</dbReference>
<dbReference type="EMBL" id="JXLC01000003">
    <property type="protein sequence ID" value="OJG92958.1"/>
    <property type="molecule type" value="Genomic_DNA"/>
</dbReference>
<sequence>MSGGTNMSNDRTQETQHLQQVYEELSQAKDTYQTAIDEVNTTGKSVLEQFSGDTKLNFDSYSDNLETFAMMEMKNREIDQLNIQNETAAKQLEKVERLLKVPYFGKIDVTFLDDDSDRDVFYIGMNDFTNLDGESRIYDWRSPIASLFYNNVLGDSSYYVNKTEIPVSLNLKRQLIIEEDRLLNFFDTSLAIQDDILLHSLEADSSQYMKDITTTIQQEQNEIIRDESHPLLLVNGIAGSGKTSAIMQRIAYLLYNHRTKITADDILLLSPNSTFIDYISQVLPNLGERNPLNLTLLQFLKFTFREKAPIESESDYFKRITAEQVNAQQRVIQSQNFVAFIQAFQDASLIQQSLFKPILFKRKPIFSAELIFGLYQETPTTLSIRDRLSATKEKLSSLWNRYLIKQSKSKQMIDQMQDLTEAEQLRYFDTTFDAEDEEQLVAYALQRLQQKYRKVVDAITDVAWFDQWLLFEALYQRYQQVSYERVTTAYTADEVVILLLLKDKFIEDLSNRQMAFILVDEVQDYTEAQILLLLKLFPQANFTLAGDENQAIFNTSISFIDLQELLSASSRSVTSYQLLNSYRSSKEITQLFQTLVTNHEKLNIVSIRKDGEKPVFISCNDQEVYLEKLISILGSLSSEEATVIITKNAVEAEELEHQLSQKNNTNATQILSIDMAKGLEFDNVIIHDPSTLRYGTTEREKKILYTAISRGMKQVFLPYIGELSTLLALE</sequence>
<organism evidence="8 9">
    <name type="scientific">Enterococcus silesiacus</name>
    <dbReference type="NCBI Taxonomy" id="332949"/>
    <lineage>
        <taxon>Bacteria</taxon>
        <taxon>Bacillati</taxon>
        <taxon>Bacillota</taxon>
        <taxon>Bacilli</taxon>
        <taxon>Lactobacillales</taxon>
        <taxon>Enterococcaceae</taxon>
        <taxon>Enterococcus</taxon>
    </lineage>
</organism>
<keyword evidence="2 5" id="KW-0378">Hydrolase</keyword>
<dbReference type="GO" id="GO:0043138">
    <property type="term" value="F:3'-5' DNA helicase activity"/>
    <property type="evidence" value="ECO:0007669"/>
    <property type="project" value="TreeGrafter"/>
</dbReference>
<evidence type="ECO:0000313" key="9">
    <source>
        <dbReference type="Proteomes" id="UP000183039"/>
    </source>
</evidence>
<evidence type="ECO:0000256" key="1">
    <source>
        <dbReference type="ARBA" id="ARBA00022741"/>
    </source>
</evidence>
<dbReference type="PANTHER" id="PTHR11070">
    <property type="entry name" value="UVRD / RECB / PCRA DNA HELICASE FAMILY MEMBER"/>
    <property type="match status" value="1"/>
</dbReference>
<dbReference type="GO" id="GO:0016787">
    <property type="term" value="F:hydrolase activity"/>
    <property type="evidence" value="ECO:0007669"/>
    <property type="project" value="UniProtKB-UniRule"/>
</dbReference>
<comment type="caution">
    <text evidence="8">The sequence shown here is derived from an EMBL/GenBank/DDBJ whole genome shotgun (WGS) entry which is preliminary data.</text>
</comment>
<keyword evidence="3 5" id="KW-0347">Helicase</keyword>
<keyword evidence="6" id="KW-0175">Coiled coil</keyword>
<reference evidence="8 9" key="1">
    <citation type="submission" date="2014-12" db="EMBL/GenBank/DDBJ databases">
        <title>Draft genome sequences of 29 type strains of Enterococci.</title>
        <authorList>
            <person name="Zhong Z."/>
            <person name="Sun Z."/>
            <person name="Liu W."/>
            <person name="Zhang W."/>
            <person name="Zhang H."/>
        </authorList>
    </citation>
    <scope>NUCLEOTIDE SEQUENCE [LARGE SCALE GENOMIC DNA]</scope>
    <source>
        <strain evidence="8 9">DSM 22801</strain>
    </source>
</reference>
<evidence type="ECO:0000256" key="5">
    <source>
        <dbReference type="PROSITE-ProRule" id="PRU00560"/>
    </source>
</evidence>
<evidence type="ECO:0000256" key="2">
    <source>
        <dbReference type="ARBA" id="ARBA00022801"/>
    </source>
</evidence>
<dbReference type="GO" id="GO:0005829">
    <property type="term" value="C:cytosol"/>
    <property type="evidence" value="ECO:0007669"/>
    <property type="project" value="TreeGrafter"/>
</dbReference>
<keyword evidence="4 5" id="KW-0067">ATP-binding</keyword>
<dbReference type="AlphaFoldDB" id="A0AA91GJG3"/>
<dbReference type="InterPro" id="IPR027785">
    <property type="entry name" value="UvrD-like_helicase_C"/>
</dbReference>
<dbReference type="GO" id="GO:0005524">
    <property type="term" value="F:ATP binding"/>
    <property type="evidence" value="ECO:0007669"/>
    <property type="project" value="UniProtKB-UniRule"/>
</dbReference>
<feature type="domain" description="UvrD-like helicase ATP-binding" evidence="7">
    <location>
        <begin position="215"/>
        <end position="585"/>
    </location>
</feature>
<feature type="coiled-coil region" evidence="6">
    <location>
        <begin position="71"/>
        <end position="98"/>
    </location>
</feature>
<proteinExistence type="predicted"/>
<dbReference type="Gene3D" id="3.40.50.300">
    <property type="entry name" value="P-loop containing nucleotide triphosphate hydrolases"/>
    <property type="match status" value="3"/>
</dbReference>
<name>A0AA91GJG3_9ENTE</name>
<evidence type="ECO:0000313" key="8">
    <source>
        <dbReference type="EMBL" id="OJG92958.1"/>
    </source>
</evidence>
<dbReference type="InterPro" id="IPR000212">
    <property type="entry name" value="DNA_helicase_UvrD/REP"/>
</dbReference>
<dbReference type="PANTHER" id="PTHR11070:SF17">
    <property type="entry name" value="DNA HELICASE IV"/>
    <property type="match status" value="1"/>
</dbReference>
<feature type="binding site" evidence="5">
    <location>
        <begin position="236"/>
        <end position="243"/>
    </location>
    <ligand>
        <name>ATP</name>
        <dbReference type="ChEBI" id="CHEBI:30616"/>
    </ligand>
</feature>
<dbReference type="InterPro" id="IPR027417">
    <property type="entry name" value="P-loop_NTPase"/>
</dbReference>
<dbReference type="InterPro" id="IPR014016">
    <property type="entry name" value="UvrD-like_ATP-bd"/>
</dbReference>
<dbReference type="Pfam" id="PF13538">
    <property type="entry name" value="UvrD_C_2"/>
    <property type="match status" value="1"/>
</dbReference>
<dbReference type="Proteomes" id="UP000183039">
    <property type="component" value="Unassembled WGS sequence"/>
</dbReference>
<dbReference type="GO" id="GO:0000725">
    <property type="term" value="P:recombinational repair"/>
    <property type="evidence" value="ECO:0007669"/>
    <property type="project" value="TreeGrafter"/>
</dbReference>
<dbReference type="PROSITE" id="PS51198">
    <property type="entry name" value="UVRD_HELICASE_ATP_BIND"/>
    <property type="match status" value="1"/>
</dbReference>
<keyword evidence="1 5" id="KW-0547">Nucleotide-binding</keyword>
<evidence type="ECO:0000256" key="6">
    <source>
        <dbReference type="SAM" id="Coils"/>
    </source>
</evidence>
<evidence type="ECO:0000259" key="7">
    <source>
        <dbReference type="PROSITE" id="PS51198"/>
    </source>
</evidence>
<evidence type="ECO:0000256" key="3">
    <source>
        <dbReference type="ARBA" id="ARBA00022806"/>
    </source>
</evidence>
<evidence type="ECO:0000256" key="4">
    <source>
        <dbReference type="ARBA" id="ARBA00022840"/>
    </source>
</evidence>
<gene>
    <name evidence="8" type="ORF">RV15_GL002092</name>
</gene>
<dbReference type="GO" id="GO:0003677">
    <property type="term" value="F:DNA binding"/>
    <property type="evidence" value="ECO:0007669"/>
    <property type="project" value="InterPro"/>
</dbReference>